<keyword evidence="11" id="KW-1185">Reference proteome</keyword>
<dbReference type="AlphaFoldDB" id="A0A7W7LGV0"/>
<gene>
    <name evidence="10" type="ORF">FHS38_005511</name>
</gene>
<evidence type="ECO:0000313" key="11">
    <source>
        <dbReference type="Proteomes" id="UP000556436"/>
    </source>
</evidence>
<keyword evidence="6 7" id="KW-0034">Amyloid</keyword>
<keyword evidence="5" id="KW-0130">Cell adhesion</keyword>
<feature type="chain" id="PRO_5031558016" description="Chaplin domain-containing protein" evidence="8">
    <location>
        <begin position="28"/>
        <end position="98"/>
    </location>
</feature>
<dbReference type="GO" id="GO:0007155">
    <property type="term" value="P:cell adhesion"/>
    <property type="evidence" value="ECO:0007669"/>
    <property type="project" value="UniProtKB-KW"/>
</dbReference>
<protein>
    <recommendedName>
        <fullName evidence="9">Chaplin domain-containing protein</fullName>
    </recommendedName>
</protein>
<reference evidence="10 11" key="1">
    <citation type="submission" date="2020-08" db="EMBL/GenBank/DDBJ databases">
        <title>Genomic Encyclopedia of Type Strains, Phase III (KMG-III): the genomes of soil and plant-associated and newly described type strains.</title>
        <authorList>
            <person name="Whitman W."/>
        </authorList>
    </citation>
    <scope>NUCLEOTIDE SEQUENCE [LARGE SCALE GENOMIC DNA]</scope>
    <source>
        <strain evidence="10 11">CECT 3265</strain>
    </source>
</reference>
<evidence type="ECO:0000256" key="5">
    <source>
        <dbReference type="ARBA" id="ARBA00022889"/>
    </source>
</evidence>
<evidence type="ECO:0000256" key="8">
    <source>
        <dbReference type="SAM" id="SignalP"/>
    </source>
</evidence>
<evidence type="ECO:0000256" key="3">
    <source>
        <dbReference type="ARBA" id="ARBA00022525"/>
    </source>
</evidence>
<sequence>MSRIAKAAILTVAAGTALSGAAGIAVADAGAKGVAVGSPGIVSGNVIQVPVHIPINLCGNTIDIVALLNPTFGNTCVNADGHHGNKGHDGHNGHNGHH</sequence>
<feature type="signal peptide" evidence="8">
    <location>
        <begin position="1"/>
        <end position="27"/>
    </location>
</feature>
<keyword evidence="4 8" id="KW-0732">Signal</keyword>
<evidence type="ECO:0000313" key="10">
    <source>
        <dbReference type="EMBL" id="MBB4889436.1"/>
    </source>
</evidence>
<dbReference type="EMBL" id="JACHJG010000013">
    <property type="protein sequence ID" value="MBB4889436.1"/>
    <property type="molecule type" value="Genomic_DNA"/>
</dbReference>
<keyword evidence="2" id="KW-0134">Cell wall</keyword>
<dbReference type="RefSeq" id="WP_184737866.1">
    <property type="nucleotide sequence ID" value="NZ_BMRW01000012.1"/>
</dbReference>
<keyword evidence="3" id="KW-0964">Secreted</keyword>
<evidence type="ECO:0000256" key="6">
    <source>
        <dbReference type="ARBA" id="ARBA00023087"/>
    </source>
</evidence>
<comment type="caution">
    <text evidence="10">The sequence shown here is derived from an EMBL/GenBank/DDBJ whole genome shotgun (WGS) entry which is preliminary data.</text>
</comment>
<comment type="subcellular location">
    <subcellularLocation>
        <location evidence="1">Secreted</location>
        <location evidence="1">Cell wall</location>
    </subcellularLocation>
</comment>
<proteinExistence type="predicted"/>
<dbReference type="Proteomes" id="UP000556436">
    <property type="component" value="Unassembled WGS sequence"/>
</dbReference>
<evidence type="ECO:0000256" key="2">
    <source>
        <dbReference type="ARBA" id="ARBA00022512"/>
    </source>
</evidence>
<evidence type="ECO:0000259" key="9">
    <source>
        <dbReference type="PROSITE" id="PS51884"/>
    </source>
</evidence>
<dbReference type="PROSITE" id="PS51884">
    <property type="entry name" value="CHAPLIN"/>
    <property type="match status" value="1"/>
</dbReference>
<name>A0A7W7LGV0_STRNE</name>
<dbReference type="InterPro" id="IPR005528">
    <property type="entry name" value="ChpA-H"/>
</dbReference>
<accession>A0A7W7LGV0</accession>
<organism evidence="10 11">
    <name type="scientific">Streptomyces netropsis</name>
    <name type="common">Streptoverticillium netropsis</name>
    <dbReference type="NCBI Taxonomy" id="55404"/>
    <lineage>
        <taxon>Bacteria</taxon>
        <taxon>Bacillati</taxon>
        <taxon>Actinomycetota</taxon>
        <taxon>Actinomycetes</taxon>
        <taxon>Kitasatosporales</taxon>
        <taxon>Streptomycetaceae</taxon>
        <taxon>Streptomyces</taxon>
    </lineage>
</organism>
<evidence type="ECO:0000256" key="1">
    <source>
        <dbReference type="ARBA" id="ARBA00004191"/>
    </source>
</evidence>
<feature type="domain" description="Chaplin" evidence="9">
    <location>
        <begin position="38"/>
        <end position="78"/>
    </location>
</feature>
<evidence type="ECO:0000256" key="4">
    <source>
        <dbReference type="ARBA" id="ARBA00022729"/>
    </source>
</evidence>
<dbReference type="Pfam" id="PF03777">
    <property type="entry name" value="ChpA-C"/>
    <property type="match status" value="1"/>
</dbReference>
<evidence type="ECO:0000256" key="7">
    <source>
        <dbReference type="PROSITE-ProRule" id="PRU01232"/>
    </source>
</evidence>